<proteinExistence type="predicted"/>
<dbReference type="InterPro" id="IPR036890">
    <property type="entry name" value="HATPase_C_sf"/>
</dbReference>
<comment type="caution">
    <text evidence="5">The sequence shown here is derived from an EMBL/GenBank/DDBJ whole genome shotgun (WGS) entry which is preliminary data.</text>
</comment>
<feature type="domain" description="Signal transduction histidine kinase dimerisation/phosphoacceptor" evidence="4">
    <location>
        <begin position="18"/>
        <end position="45"/>
    </location>
</feature>
<dbReference type="InterPro" id="IPR003661">
    <property type="entry name" value="HisK_dim/P_dom"/>
</dbReference>
<evidence type="ECO:0000313" key="5">
    <source>
        <dbReference type="EMBL" id="MBT1174715.1"/>
    </source>
</evidence>
<protein>
    <recommendedName>
        <fullName evidence="3">histidine kinase</fullName>
        <ecNumber evidence="3">2.7.13.3</ecNumber>
    </recommendedName>
</protein>
<keyword evidence="5" id="KW-0808">Transferase</keyword>
<gene>
    <name evidence="5" type="ORF">JS530_04220</name>
</gene>
<dbReference type="CDD" id="cd00082">
    <property type="entry name" value="HisKA"/>
    <property type="match status" value="1"/>
</dbReference>
<keyword evidence="5" id="KW-0418">Kinase</keyword>
<dbReference type="EMBL" id="JAFEJU010000002">
    <property type="protein sequence ID" value="MBT1174715.1"/>
    <property type="molecule type" value="Genomic_DNA"/>
</dbReference>
<dbReference type="Proteomes" id="UP000711736">
    <property type="component" value="Unassembled WGS sequence"/>
</dbReference>
<dbReference type="Gene3D" id="1.10.287.130">
    <property type="match status" value="1"/>
</dbReference>
<evidence type="ECO:0000256" key="3">
    <source>
        <dbReference type="ARBA" id="ARBA00012438"/>
    </source>
</evidence>
<evidence type="ECO:0000256" key="2">
    <source>
        <dbReference type="ARBA" id="ARBA00004236"/>
    </source>
</evidence>
<evidence type="ECO:0000256" key="1">
    <source>
        <dbReference type="ARBA" id="ARBA00000085"/>
    </source>
</evidence>
<comment type="catalytic activity">
    <reaction evidence="1">
        <text>ATP + protein L-histidine = ADP + protein N-phospho-L-histidine.</text>
        <dbReference type="EC" id="2.7.13.3"/>
    </reaction>
</comment>
<dbReference type="SUPFAM" id="SSF47384">
    <property type="entry name" value="Homodimeric domain of signal transducing histidine kinase"/>
    <property type="match status" value="1"/>
</dbReference>
<name>A0ABS5UUN6_9BIFI</name>
<keyword evidence="6" id="KW-1185">Reference proteome</keyword>
<evidence type="ECO:0000313" key="6">
    <source>
        <dbReference type="Proteomes" id="UP000711736"/>
    </source>
</evidence>
<dbReference type="GO" id="GO:0016301">
    <property type="term" value="F:kinase activity"/>
    <property type="evidence" value="ECO:0007669"/>
    <property type="project" value="UniProtKB-KW"/>
</dbReference>
<sequence>MFADFNTMVAELGSIETMKNDFVSNVSHEIKNPLAIITTHAKALEHATVEIIDDGCGMSETEAAHIFDKFYQGGAPRMPQRRSRIWARLQRATVVSPG</sequence>
<dbReference type="Pfam" id="PF00512">
    <property type="entry name" value="HisKA"/>
    <property type="match status" value="1"/>
</dbReference>
<reference evidence="5 6" key="1">
    <citation type="journal article" date="2021" name="Environ. Microbiol.">
        <title>Genetic insights into the dark matter of the mammalian gut microbiota through targeted genome reconstruction.</title>
        <authorList>
            <person name="Lugli G.A."/>
            <person name="Alessandri G."/>
            <person name="Milani C."/>
            <person name="Viappiani A."/>
            <person name="Fontana F."/>
            <person name="Tarracchini C."/>
            <person name="Mancabelli L."/>
            <person name="Argentini C."/>
            <person name="Ruiz L."/>
            <person name="Margolles A."/>
            <person name="van Sinderen D."/>
            <person name="Turroni F."/>
            <person name="Ventura M."/>
        </authorList>
    </citation>
    <scope>NUCLEOTIDE SEQUENCE [LARGE SCALE GENOMIC DNA]</scope>
    <source>
        <strain evidence="5 6">LC6</strain>
    </source>
</reference>
<dbReference type="SUPFAM" id="SSF55874">
    <property type="entry name" value="ATPase domain of HSP90 chaperone/DNA topoisomerase II/histidine kinase"/>
    <property type="match status" value="1"/>
</dbReference>
<dbReference type="InterPro" id="IPR036097">
    <property type="entry name" value="HisK_dim/P_sf"/>
</dbReference>
<evidence type="ECO:0000259" key="4">
    <source>
        <dbReference type="Pfam" id="PF00512"/>
    </source>
</evidence>
<organism evidence="5 6">
    <name type="scientific">Bifidobacterium colobi</name>
    <dbReference type="NCBI Taxonomy" id="2809026"/>
    <lineage>
        <taxon>Bacteria</taxon>
        <taxon>Bacillati</taxon>
        <taxon>Actinomycetota</taxon>
        <taxon>Actinomycetes</taxon>
        <taxon>Bifidobacteriales</taxon>
        <taxon>Bifidobacteriaceae</taxon>
        <taxon>Bifidobacterium</taxon>
    </lineage>
</organism>
<comment type="subcellular location">
    <subcellularLocation>
        <location evidence="2">Cell membrane</location>
    </subcellularLocation>
</comment>
<dbReference type="EC" id="2.7.13.3" evidence="3"/>
<accession>A0ABS5UUN6</accession>